<dbReference type="InterPro" id="IPR002466">
    <property type="entry name" value="A_deamin"/>
</dbReference>
<protein>
    <recommendedName>
        <fullName evidence="9">tRNA-specific adenosine deaminase 1</fullName>
        <ecNumber evidence="8">3.5.4.34</ecNumber>
    </recommendedName>
    <alternativeName>
        <fullName evidence="10">tRNA-specific adenosine-37 deaminase</fullName>
    </alternativeName>
</protein>
<evidence type="ECO:0000256" key="8">
    <source>
        <dbReference type="ARBA" id="ARBA00038940"/>
    </source>
</evidence>
<name>A0AAD3H492_9STRA</name>
<feature type="region of interest" description="Disordered" evidence="12">
    <location>
        <begin position="399"/>
        <end position="422"/>
    </location>
</feature>
<keyword evidence="3" id="KW-0378">Hydrolase</keyword>
<evidence type="ECO:0000256" key="4">
    <source>
        <dbReference type="ARBA" id="ARBA00022833"/>
    </source>
</evidence>
<evidence type="ECO:0000256" key="9">
    <source>
        <dbReference type="ARBA" id="ARBA00040502"/>
    </source>
</evidence>
<feature type="domain" description="A to I editase" evidence="13">
    <location>
        <begin position="114"/>
        <end position="575"/>
    </location>
</feature>
<dbReference type="EMBL" id="BLLK01000038">
    <property type="protein sequence ID" value="GFH49473.1"/>
    <property type="molecule type" value="Genomic_DNA"/>
</dbReference>
<comment type="cofactor">
    <cofactor evidence="5">
        <name>1D-myo-inositol hexakisphosphate</name>
        <dbReference type="ChEBI" id="CHEBI:58130"/>
    </cofactor>
</comment>
<gene>
    <name evidence="14" type="ORF">CTEN210_05949</name>
</gene>
<evidence type="ECO:0000256" key="12">
    <source>
        <dbReference type="SAM" id="MobiDB-lite"/>
    </source>
</evidence>
<comment type="function">
    <text evidence="6">Specifically deaminates adenosine-37 to inosine in tRNA-Ala.</text>
</comment>
<reference evidence="14 15" key="1">
    <citation type="journal article" date="2021" name="Sci. Rep.">
        <title>The genome of the diatom Chaetoceros tenuissimus carries an ancient integrated fragment of an extant virus.</title>
        <authorList>
            <person name="Hongo Y."/>
            <person name="Kimura K."/>
            <person name="Takaki Y."/>
            <person name="Yoshida Y."/>
            <person name="Baba S."/>
            <person name="Kobayashi G."/>
            <person name="Nagasaki K."/>
            <person name="Hano T."/>
            <person name="Tomaru Y."/>
        </authorList>
    </citation>
    <scope>NUCLEOTIDE SEQUENCE [LARGE SCALE GENOMIC DNA]</scope>
    <source>
        <strain evidence="14 15">NIES-3715</strain>
    </source>
</reference>
<evidence type="ECO:0000256" key="2">
    <source>
        <dbReference type="ARBA" id="ARBA00022723"/>
    </source>
</evidence>
<evidence type="ECO:0000313" key="15">
    <source>
        <dbReference type="Proteomes" id="UP001054902"/>
    </source>
</evidence>
<feature type="compositionally biased region" description="Polar residues" evidence="12">
    <location>
        <begin position="401"/>
        <end position="410"/>
    </location>
</feature>
<comment type="catalytic activity">
    <reaction evidence="11">
        <text>adenosine(37) in tRNA(Ala) + H2O + H(+) = inosine(37) in tRNA(Ala) + NH4(+)</text>
        <dbReference type="Rhea" id="RHEA:50968"/>
        <dbReference type="Rhea" id="RHEA-COMP:12855"/>
        <dbReference type="Rhea" id="RHEA-COMP:12856"/>
        <dbReference type="ChEBI" id="CHEBI:15377"/>
        <dbReference type="ChEBI" id="CHEBI:15378"/>
        <dbReference type="ChEBI" id="CHEBI:28938"/>
        <dbReference type="ChEBI" id="CHEBI:74411"/>
        <dbReference type="ChEBI" id="CHEBI:82852"/>
        <dbReference type="EC" id="3.5.4.34"/>
    </reaction>
</comment>
<organism evidence="14 15">
    <name type="scientific">Chaetoceros tenuissimus</name>
    <dbReference type="NCBI Taxonomy" id="426638"/>
    <lineage>
        <taxon>Eukaryota</taxon>
        <taxon>Sar</taxon>
        <taxon>Stramenopiles</taxon>
        <taxon>Ochrophyta</taxon>
        <taxon>Bacillariophyta</taxon>
        <taxon>Coscinodiscophyceae</taxon>
        <taxon>Chaetocerotophycidae</taxon>
        <taxon>Chaetocerotales</taxon>
        <taxon>Chaetocerotaceae</taxon>
        <taxon>Chaetoceros</taxon>
    </lineage>
</organism>
<comment type="similarity">
    <text evidence="7">Belongs to the ADAT1 family.</text>
</comment>
<sequence>MKHEEQDFEQERNSNCGFKEEVIAKQIAITALNHYNHALPQKGKPTPNKEWTVYAAIVAHDQNDGNFWTVSCATGTKCTAVCSATKSHFSKIDFQNDSDAKRHDWKNIKEGQLKGMILHDSHAEVLSRRGLMRVFMDEIRNDLQNYEMSVEQQNDDSKKSQTLLKRIGDFGKDSEISYALRDNMQLCLYISDSPCGDASIYDIAPEYNLTKGNNINGGSNFTGAKIIFSGDDKNEIGHKDGECIQDAGNNTTHLDSNGVVRIAREKDQITSALRLKSGRSNLPSHLRSYSMSCSDKICKWILIGMQGSGVLSHFFTEPITLSHIVVSQDKRAIENSQVQALDRALVSRAQKTLDEVVESTPGFKDLRETNIGAKVYICEEIFTQSKSSAELRDHEAKVFKSQKQSENSENPIKKRKLNETIDNPDKAALTTKASKGESSIGVSINWQSTINTHDTSNANDVEQTIGAKGVKQGKKSKTRKDVVKCASRLSRFSLMDESMEILKLLSTRKLCTPSLSFKDIDDHIFCKEIPTITYQNMKKISGENKVQQMKKMLFHSSTKNHLSGWVKSSEENDFVVL</sequence>
<dbReference type="GO" id="GO:0008033">
    <property type="term" value="P:tRNA processing"/>
    <property type="evidence" value="ECO:0007669"/>
    <property type="project" value="UniProtKB-KW"/>
</dbReference>
<feature type="region of interest" description="Disordered" evidence="12">
    <location>
        <begin position="454"/>
        <end position="473"/>
    </location>
</feature>
<accession>A0AAD3H492</accession>
<dbReference type="PROSITE" id="PS50141">
    <property type="entry name" value="A_DEAMIN_EDITASE"/>
    <property type="match status" value="1"/>
</dbReference>
<evidence type="ECO:0000256" key="1">
    <source>
        <dbReference type="ARBA" id="ARBA00022694"/>
    </source>
</evidence>
<dbReference type="EC" id="3.5.4.34" evidence="8"/>
<dbReference type="Pfam" id="PF02137">
    <property type="entry name" value="A_deamin"/>
    <property type="match status" value="1"/>
</dbReference>
<evidence type="ECO:0000313" key="14">
    <source>
        <dbReference type="EMBL" id="GFH49473.1"/>
    </source>
</evidence>
<dbReference type="AlphaFoldDB" id="A0AAD3H492"/>
<keyword evidence="1" id="KW-0819">tRNA processing</keyword>
<dbReference type="SMART" id="SM00552">
    <property type="entry name" value="ADEAMc"/>
    <property type="match status" value="1"/>
</dbReference>
<evidence type="ECO:0000256" key="5">
    <source>
        <dbReference type="ARBA" id="ARBA00037026"/>
    </source>
</evidence>
<evidence type="ECO:0000256" key="6">
    <source>
        <dbReference type="ARBA" id="ARBA00037784"/>
    </source>
</evidence>
<proteinExistence type="inferred from homology"/>
<keyword evidence="15" id="KW-1185">Reference proteome</keyword>
<dbReference type="GO" id="GO:0046872">
    <property type="term" value="F:metal ion binding"/>
    <property type="evidence" value="ECO:0007669"/>
    <property type="project" value="UniProtKB-KW"/>
</dbReference>
<evidence type="ECO:0000256" key="3">
    <source>
        <dbReference type="ARBA" id="ARBA00022801"/>
    </source>
</evidence>
<evidence type="ECO:0000256" key="11">
    <source>
        <dbReference type="ARBA" id="ARBA00047635"/>
    </source>
</evidence>
<evidence type="ECO:0000256" key="7">
    <source>
        <dbReference type="ARBA" id="ARBA00038326"/>
    </source>
</evidence>
<dbReference type="PANTHER" id="PTHR46516:SF1">
    <property type="entry name" value="TRNA-SPECIFIC ADENOSINE DEAMINASE 1"/>
    <property type="match status" value="1"/>
</dbReference>
<evidence type="ECO:0000256" key="10">
    <source>
        <dbReference type="ARBA" id="ARBA00041760"/>
    </source>
</evidence>
<dbReference type="Proteomes" id="UP001054902">
    <property type="component" value="Unassembled WGS sequence"/>
</dbReference>
<dbReference type="GO" id="GO:0003723">
    <property type="term" value="F:RNA binding"/>
    <property type="evidence" value="ECO:0007669"/>
    <property type="project" value="InterPro"/>
</dbReference>
<keyword evidence="2" id="KW-0479">Metal-binding</keyword>
<comment type="caution">
    <text evidence="14">The sequence shown here is derived from an EMBL/GenBank/DDBJ whole genome shotgun (WGS) entry which is preliminary data.</text>
</comment>
<dbReference type="PANTHER" id="PTHR46516">
    <property type="entry name" value="TRNA-SPECIFIC ADENOSINE DEAMINASE 1"/>
    <property type="match status" value="1"/>
</dbReference>
<dbReference type="GO" id="GO:0043829">
    <property type="term" value="F:tRNA-specific adenosine-37 deaminase activity"/>
    <property type="evidence" value="ECO:0007669"/>
    <property type="project" value="UniProtKB-EC"/>
</dbReference>
<keyword evidence="4" id="KW-0862">Zinc</keyword>
<evidence type="ECO:0000259" key="13">
    <source>
        <dbReference type="PROSITE" id="PS50141"/>
    </source>
</evidence>